<dbReference type="InterPro" id="IPR050091">
    <property type="entry name" value="PKS_NRPS_Biosynth_Enz"/>
</dbReference>
<reference evidence="4 5" key="1">
    <citation type="submission" date="2018-09" db="EMBL/GenBank/DDBJ databases">
        <title>Nocardia yunnanensis sp. nov., an actinomycete isolated from a soil sample.</title>
        <authorList>
            <person name="Zhang J."/>
        </authorList>
    </citation>
    <scope>NUCLEOTIDE SEQUENCE [LARGE SCALE GENOMIC DNA]</scope>
    <source>
        <strain evidence="4 5">CFHS0054</strain>
    </source>
</reference>
<dbReference type="KEGG" id="nyu:D7D52_28030"/>
<dbReference type="SMART" id="SM00825">
    <property type="entry name" value="PKS_KS"/>
    <property type="match status" value="1"/>
</dbReference>
<dbReference type="GO" id="GO:0004315">
    <property type="term" value="F:3-oxoacyl-[acyl-carrier-protein] synthase activity"/>
    <property type="evidence" value="ECO:0007669"/>
    <property type="project" value="InterPro"/>
</dbReference>
<accession>A0A386ZPW8</accession>
<dbReference type="SUPFAM" id="SSF53901">
    <property type="entry name" value="Thiolase-like"/>
    <property type="match status" value="1"/>
</dbReference>
<name>A0A386ZPW8_9NOCA</name>
<keyword evidence="1 2" id="KW-0808">Transferase</keyword>
<dbReference type="InterPro" id="IPR014031">
    <property type="entry name" value="Ketoacyl_synth_C"/>
</dbReference>
<dbReference type="InterPro" id="IPR016039">
    <property type="entry name" value="Thiolase-like"/>
</dbReference>
<evidence type="ECO:0000256" key="2">
    <source>
        <dbReference type="RuleBase" id="RU003694"/>
    </source>
</evidence>
<dbReference type="PANTHER" id="PTHR43775">
    <property type="entry name" value="FATTY ACID SYNTHASE"/>
    <property type="match status" value="1"/>
</dbReference>
<gene>
    <name evidence="4" type="ORF">D7D52_28030</name>
</gene>
<feature type="domain" description="Ketosynthase family 3 (KS3)" evidence="3">
    <location>
        <begin position="28"/>
        <end position="453"/>
    </location>
</feature>
<sequence length="477" mass="49159">MHPPGPRGHNPNSLGCRKDGALVSAHHDDPIVIVGMAVEAPGGIETLADYWAALAESRDLLGPFPRDRGWPLERLFGLAETEGWGAVCDAGGFLDGAADFDAQFFGITPREAVAMDPQQRVALRVAWRALENAGINPGDLGDAEIGCYMGASNTEYGPHGGEVNDYTGYRAGGSALGAVAGRIANCLGLGGPAVVVDVACASSLAAVHLAASAIRNDECEWALAGAACVMGSPGAFFEFSKNNALATDGQCKPYAEDASGTLWGEGVGIVVLERESRARRLGHRIYARLLGSRINHNGKGAPIAVPSTAAQERLIRATVAAAGVAPEHIDLIEGHGTGTAVGDPLELAALQQVYGGPRADGTGPLLGSVKSNLGHAQAAAGLLGLIKVLLCGLHGQIAPTRHAEQPTTRVDWDAAGLRLATELCDWEPRDGVRYAAVSSFGVSGTNAHAVLAMPALEPAASATAGLREAVSQKEIHA</sequence>
<proteinExistence type="inferred from homology"/>
<dbReference type="EMBL" id="CP032568">
    <property type="protein sequence ID" value="AYF79448.1"/>
    <property type="molecule type" value="Genomic_DNA"/>
</dbReference>
<dbReference type="Pfam" id="PF02801">
    <property type="entry name" value="Ketoacyl-synt_C"/>
    <property type="match status" value="1"/>
</dbReference>
<dbReference type="InterPro" id="IPR014030">
    <property type="entry name" value="Ketoacyl_synth_N"/>
</dbReference>
<evidence type="ECO:0000313" key="5">
    <source>
        <dbReference type="Proteomes" id="UP000267164"/>
    </source>
</evidence>
<dbReference type="PROSITE" id="PS52004">
    <property type="entry name" value="KS3_2"/>
    <property type="match status" value="1"/>
</dbReference>
<dbReference type="Gene3D" id="3.40.47.10">
    <property type="match status" value="1"/>
</dbReference>
<dbReference type="CDD" id="cd00833">
    <property type="entry name" value="PKS"/>
    <property type="match status" value="1"/>
</dbReference>
<evidence type="ECO:0000256" key="1">
    <source>
        <dbReference type="ARBA" id="ARBA00022679"/>
    </source>
</evidence>
<dbReference type="GO" id="GO:0006633">
    <property type="term" value="P:fatty acid biosynthetic process"/>
    <property type="evidence" value="ECO:0007669"/>
    <property type="project" value="InterPro"/>
</dbReference>
<protein>
    <submittedName>
        <fullName evidence="4">Polyketide synthase</fullName>
    </submittedName>
</protein>
<evidence type="ECO:0000313" key="4">
    <source>
        <dbReference type="EMBL" id="AYF79448.1"/>
    </source>
</evidence>
<dbReference type="GO" id="GO:0004312">
    <property type="term" value="F:fatty acid synthase activity"/>
    <property type="evidence" value="ECO:0007669"/>
    <property type="project" value="TreeGrafter"/>
</dbReference>
<dbReference type="Pfam" id="PF00109">
    <property type="entry name" value="ketoacyl-synt"/>
    <property type="match status" value="1"/>
</dbReference>
<dbReference type="AlphaFoldDB" id="A0A386ZPW8"/>
<evidence type="ECO:0000259" key="3">
    <source>
        <dbReference type="PROSITE" id="PS52004"/>
    </source>
</evidence>
<dbReference type="OrthoDB" id="9778690at2"/>
<keyword evidence="5" id="KW-1185">Reference proteome</keyword>
<organism evidence="4 5">
    <name type="scientific">Nocardia yunnanensis</name>
    <dbReference type="NCBI Taxonomy" id="2382165"/>
    <lineage>
        <taxon>Bacteria</taxon>
        <taxon>Bacillati</taxon>
        <taxon>Actinomycetota</taxon>
        <taxon>Actinomycetes</taxon>
        <taxon>Mycobacteriales</taxon>
        <taxon>Nocardiaceae</taxon>
        <taxon>Nocardia</taxon>
    </lineage>
</organism>
<dbReference type="PROSITE" id="PS00606">
    <property type="entry name" value="KS3_1"/>
    <property type="match status" value="1"/>
</dbReference>
<dbReference type="Proteomes" id="UP000267164">
    <property type="component" value="Chromosome"/>
</dbReference>
<dbReference type="InterPro" id="IPR018201">
    <property type="entry name" value="Ketoacyl_synth_AS"/>
</dbReference>
<comment type="similarity">
    <text evidence="2">Belongs to the thiolase-like superfamily. Beta-ketoacyl-ACP synthases family.</text>
</comment>
<dbReference type="InterPro" id="IPR020841">
    <property type="entry name" value="PKS_Beta-ketoAc_synthase_dom"/>
</dbReference>
<dbReference type="PANTHER" id="PTHR43775:SF51">
    <property type="entry name" value="INACTIVE PHENOLPHTHIOCEROL SYNTHESIS POLYKETIDE SYNTHASE TYPE I PKS1-RELATED"/>
    <property type="match status" value="1"/>
</dbReference>